<evidence type="ECO:0000313" key="1">
    <source>
        <dbReference type="EMBL" id="MBB6228075.1"/>
    </source>
</evidence>
<proteinExistence type="predicted"/>
<protein>
    <submittedName>
        <fullName evidence="1">Uncharacterized protein</fullName>
    </submittedName>
</protein>
<dbReference type="RefSeq" id="WP_184199751.1">
    <property type="nucleotide sequence ID" value="NZ_BMOX01000017.1"/>
</dbReference>
<organism evidence="1 2">
    <name type="scientific">Polymorphobacter multimanifer</name>
    <dbReference type="NCBI Taxonomy" id="1070431"/>
    <lineage>
        <taxon>Bacteria</taxon>
        <taxon>Pseudomonadati</taxon>
        <taxon>Pseudomonadota</taxon>
        <taxon>Alphaproteobacteria</taxon>
        <taxon>Sphingomonadales</taxon>
        <taxon>Sphingosinicellaceae</taxon>
        <taxon>Polymorphobacter</taxon>
    </lineage>
</organism>
<comment type="caution">
    <text evidence="1">The sequence shown here is derived from an EMBL/GenBank/DDBJ whole genome shotgun (WGS) entry which is preliminary data.</text>
</comment>
<name>A0A841LE38_9SPHN</name>
<accession>A0A841LE38</accession>
<dbReference type="EMBL" id="JACIIV010000015">
    <property type="protein sequence ID" value="MBB6228075.1"/>
    <property type="molecule type" value="Genomic_DNA"/>
</dbReference>
<dbReference type="Proteomes" id="UP000538147">
    <property type="component" value="Unassembled WGS sequence"/>
</dbReference>
<keyword evidence="2" id="KW-1185">Reference proteome</keyword>
<sequence>MKWLTEDALLVCDHRGKVDNRPSQAFVRIEGRRVLVATDPEGRGISGCPNANPLAGIRPCLTTMKVDEGYSTLVRIAGRPVALDALKGRTDGTPPATVDYIVQRPGQSLVKARS</sequence>
<dbReference type="AlphaFoldDB" id="A0A841LE38"/>
<gene>
    <name evidence="1" type="ORF">FHS79_002260</name>
</gene>
<evidence type="ECO:0000313" key="2">
    <source>
        <dbReference type="Proteomes" id="UP000538147"/>
    </source>
</evidence>
<reference evidence="1 2" key="1">
    <citation type="submission" date="2020-08" db="EMBL/GenBank/DDBJ databases">
        <title>Genomic Encyclopedia of Type Strains, Phase IV (KMG-IV): sequencing the most valuable type-strain genomes for metagenomic binning, comparative biology and taxonomic classification.</title>
        <authorList>
            <person name="Goeker M."/>
        </authorList>
    </citation>
    <scope>NUCLEOTIDE SEQUENCE [LARGE SCALE GENOMIC DNA]</scope>
    <source>
        <strain evidence="1 2">DSM 102189</strain>
    </source>
</reference>